<name>A0A9W7FMA3_9STRA</name>
<comment type="caution">
    <text evidence="1">The sequence shown here is derived from an EMBL/GenBank/DDBJ whole genome shotgun (WGS) entry which is preliminary data.</text>
</comment>
<sequence>MRILSFLLSPSLFLDLRNTDIAPSIALTSLESSLKGLEYETPVNPLLDAMAIGAGGALEGVDVSVGGLESVDDAQLTSGPSSLIDGCLTLGEQGSLKCVLTNSGRLRWKAANTTFMNVYEMQDQMNPNEVLKAVSAMSLDQVVLANGGNEGGSDAVDVLLGSSMRGKVIMTVDDKFGAEGVFTAMAQLRTFNGVESTSEGGILLGSSSSDTGSYSSRSGIAIGLDHGMWRRAVEIRDSDGDDDDML</sequence>
<dbReference type="EMBL" id="BRXX01000502">
    <property type="protein sequence ID" value="GMI14596.1"/>
    <property type="molecule type" value="Genomic_DNA"/>
</dbReference>
<evidence type="ECO:0000313" key="1">
    <source>
        <dbReference type="EMBL" id="GMI14596.1"/>
    </source>
</evidence>
<reference evidence="2" key="1">
    <citation type="journal article" date="2023" name="Commun. Biol.">
        <title>Genome analysis of Parmales, the sister group of diatoms, reveals the evolutionary specialization of diatoms from phago-mixotrophs to photoautotrophs.</title>
        <authorList>
            <person name="Ban H."/>
            <person name="Sato S."/>
            <person name="Yoshikawa S."/>
            <person name="Yamada K."/>
            <person name="Nakamura Y."/>
            <person name="Ichinomiya M."/>
            <person name="Sato N."/>
            <person name="Blanc-Mathieu R."/>
            <person name="Endo H."/>
            <person name="Kuwata A."/>
            <person name="Ogata H."/>
        </authorList>
    </citation>
    <scope>NUCLEOTIDE SEQUENCE [LARGE SCALE GENOMIC DNA]</scope>
    <source>
        <strain evidence="2">NIES 3699</strain>
    </source>
</reference>
<proteinExistence type="predicted"/>
<gene>
    <name evidence="1" type="ORF">TrVE_jg5484</name>
</gene>
<keyword evidence="2" id="KW-1185">Reference proteome</keyword>
<dbReference type="AlphaFoldDB" id="A0A9W7FMA3"/>
<dbReference type="Proteomes" id="UP001165160">
    <property type="component" value="Unassembled WGS sequence"/>
</dbReference>
<organism evidence="1 2">
    <name type="scientific">Triparma verrucosa</name>
    <dbReference type="NCBI Taxonomy" id="1606542"/>
    <lineage>
        <taxon>Eukaryota</taxon>
        <taxon>Sar</taxon>
        <taxon>Stramenopiles</taxon>
        <taxon>Ochrophyta</taxon>
        <taxon>Bolidophyceae</taxon>
        <taxon>Parmales</taxon>
        <taxon>Triparmaceae</taxon>
        <taxon>Triparma</taxon>
    </lineage>
</organism>
<evidence type="ECO:0000313" key="2">
    <source>
        <dbReference type="Proteomes" id="UP001165160"/>
    </source>
</evidence>
<accession>A0A9W7FMA3</accession>
<protein>
    <submittedName>
        <fullName evidence="1">Uncharacterized protein</fullName>
    </submittedName>
</protein>